<evidence type="ECO:0000259" key="5">
    <source>
        <dbReference type="PROSITE" id="PS50931"/>
    </source>
</evidence>
<dbReference type="CDD" id="cd08412">
    <property type="entry name" value="PBP2_PAO1_like"/>
    <property type="match status" value="1"/>
</dbReference>
<dbReference type="GO" id="GO:0032993">
    <property type="term" value="C:protein-DNA complex"/>
    <property type="evidence" value="ECO:0007669"/>
    <property type="project" value="TreeGrafter"/>
</dbReference>
<dbReference type="SUPFAM" id="SSF53850">
    <property type="entry name" value="Periplasmic binding protein-like II"/>
    <property type="match status" value="1"/>
</dbReference>
<dbReference type="Gene3D" id="3.40.190.10">
    <property type="entry name" value="Periplasmic binding protein-like II"/>
    <property type="match status" value="2"/>
</dbReference>
<dbReference type="PANTHER" id="PTHR30346">
    <property type="entry name" value="TRANSCRIPTIONAL DUAL REGULATOR HCAR-RELATED"/>
    <property type="match status" value="1"/>
</dbReference>
<accession>A0A2W5SLN4</accession>
<sequence>MNVSLRALRYVVATADFGNLTEAAKHLNVSQPSISAAIAQFEAECGVQVFVRHHAKGVTTTIAGTRIVNEARLLLNHARDFGQNARAMADEVRGEIAVGCFWTIATHFMPSLLSRFAETHPGITVSLDEGDQQQILEGIVSGRTELALSYEFARPEEVVAESLAELPPYAVLHPDHPLARRERISLAELRDEPFILLDLPHSRDYFMSLFRAVGVEPHIAFRSRAYELTRGLVGHGRGYTIQNVLPRTQITHDGGRVAAVPLTDRLEPVRLVSLKLRRQAPRPAVEVFARHLKACFSPGGIFEPGTLSPRTTVR</sequence>
<organism evidence="6 7">
    <name type="scientific">Ancylobacter novellus</name>
    <name type="common">Thiobacillus novellus</name>
    <dbReference type="NCBI Taxonomy" id="921"/>
    <lineage>
        <taxon>Bacteria</taxon>
        <taxon>Pseudomonadati</taxon>
        <taxon>Pseudomonadota</taxon>
        <taxon>Alphaproteobacteria</taxon>
        <taxon>Hyphomicrobiales</taxon>
        <taxon>Xanthobacteraceae</taxon>
        <taxon>Ancylobacter</taxon>
    </lineage>
</organism>
<dbReference type="EMBL" id="QFQD01000062">
    <property type="protein sequence ID" value="PZQ80553.1"/>
    <property type="molecule type" value="Genomic_DNA"/>
</dbReference>
<dbReference type="InterPro" id="IPR005119">
    <property type="entry name" value="LysR_subst-bd"/>
</dbReference>
<protein>
    <submittedName>
        <fullName evidence="6">LysR family transcriptional regulator</fullName>
    </submittedName>
</protein>
<dbReference type="SUPFAM" id="SSF46785">
    <property type="entry name" value="Winged helix' DNA-binding domain"/>
    <property type="match status" value="1"/>
</dbReference>
<evidence type="ECO:0000256" key="3">
    <source>
        <dbReference type="ARBA" id="ARBA00023125"/>
    </source>
</evidence>
<dbReference type="InterPro" id="IPR000847">
    <property type="entry name" value="LysR_HTH_N"/>
</dbReference>
<keyword evidence="4" id="KW-0804">Transcription</keyword>
<dbReference type="PANTHER" id="PTHR30346:SF0">
    <property type="entry name" value="HCA OPERON TRANSCRIPTIONAL ACTIVATOR HCAR"/>
    <property type="match status" value="1"/>
</dbReference>
<proteinExistence type="inferred from homology"/>
<gene>
    <name evidence="6" type="ORF">DI549_16810</name>
</gene>
<dbReference type="Pfam" id="PF00126">
    <property type="entry name" value="HTH_1"/>
    <property type="match status" value="1"/>
</dbReference>
<dbReference type="InterPro" id="IPR036390">
    <property type="entry name" value="WH_DNA-bd_sf"/>
</dbReference>
<comment type="similarity">
    <text evidence="1">Belongs to the LysR transcriptional regulatory family.</text>
</comment>
<dbReference type="InterPro" id="IPR036388">
    <property type="entry name" value="WH-like_DNA-bd_sf"/>
</dbReference>
<dbReference type="Pfam" id="PF03466">
    <property type="entry name" value="LysR_substrate"/>
    <property type="match status" value="1"/>
</dbReference>
<dbReference type="GO" id="GO:0003700">
    <property type="term" value="F:DNA-binding transcription factor activity"/>
    <property type="evidence" value="ECO:0007669"/>
    <property type="project" value="InterPro"/>
</dbReference>
<keyword evidence="3" id="KW-0238">DNA-binding</keyword>
<name>A0A2W5SLN4_ANCNO</name>
<evidence type="ECO:0000313" key="6">
    <source>
        <dbReference type="EMBL" id="PZQ80553.1"/>
    </source>
</evidence>
<dbReference type="PROSITE" id="PS50931">
    <property type="entry name" value="HTH_LYSR"/>
    <property type="match status" value="1"/>
</dbReference>
<evidence type="ECO:0000256" key="1">
    <source>
        <dbReference type="ARBA" id="ARBA00009437"/>
    </source>
</evidence>
<comment type="caution">
    <text evidence="6">The sequence shown here is derived from an EMBL/GenBank/DDBJ whole genome shotgun (WGS) entry which is preliminary data.</text>
</comment>
<keyword evidence="2" id="KW-0805">Transcription regulation</keyword>
<dbReference type="Gene3D" id="1.10.10.10">
    <property type="entry name" value="Winged helix-like DNA-binding domain superfamily/Winged helix DNA-binding domain"/>
    <property type="match status" value="1"/>
</dbReference>
<dbReference type="AlphaFoldDB" id="A0A2W5SLN4"/>
<feature type="domain" description="HTH lysR-type" evidence="5">
    <location>
        <begin position="1"/>
        <end position="61"/>
    </location>
</feature>
<evidence type="ECO:0000313" key="7">
    <source>
        <dbReference type="Proteomes" id="UP000248887"/>
    </source>
</evidence>
<reference evidence="6 7" key="1">
    <citation type="submission" date="2017-08" db="EMBL/GenBank/DDBJ databases">
        <title>Infants hospitalized years apart are colonized by the same room-sourced microbial strains.</title>
        <authorList>
            <person name="Brooks B."/>
            <person name="Olm M.R."/>
            <person name="Firek B.A."/>
            <person name="Baker R."/>
            <person name="Thomas B.C."/>
            <person name="Morowitz M.J."/>
            <person name="Banfield J.F."/>
        </authorList>
    </citation>
    <scope>NUCLEOTIDE SEQUENCE [LARGE SCALE GENOMIC DNA]</scope>
    <source>
        <strain evidence="6">S2_005_001_R2_27</strain>
    </source>
</reference>
<evidence type="ECO:0000256" key="4">
    <source>
        <dbReference type="ARBA" id="ARBA00023163"/>
    </source>
</evidence>
<dbReference type="GO" id="GO:0003677">
    <property type="term" value="F:DNA binding"/>
    <property type="evidence" value="ECO:0007669"/>
    <property type="project" value="UniProtKB-KW"/>
</dbReference>
<evidence type="ECO:0000256" key="2">
    <source>
        <dbReference type="ARBA" id="ARBA00023015"/>
    </source>
</evidence>
<dbReference type="Proteomes" id="UP000248887">
    <property type="component" value="Unassembled WGS sequence"/>
</dbReference>
<dbReference type="PRINTS" id="PR00039">
    <property type="entry name" value="HTHLYSR"/>
</dbReference>